<evidence type="ECO:0000256" key="1">
    <source>
        <dbReference type="ARBA" id="ARBA00004613"/>
    </source>
</evidence>
<comment type="caution">
    <text evidence="6">The sequence shown here is derived from an EMBL/GenBank/DDBJ whole genome shotgun (WGS) entry which is preliminary data.</text>
</comment>
<keyword evidence="7" id="KW-1185">Reference proteome</keyword>
<protein>
    <recommendedName>
        <fullName evidence="5">Prokineticin domain-containing protein</fullName>
    </recommendedName>
</protein>
<feature type="domain" description="Prokineticin" evidence="5">
    <location>
        <begin position="5"/>
        <end position="80"/>
    </location>
</feature>
<dbReference type="EMBL" id="BPLR01004666">
    <property type="protein sequence ID" value="GIX96598.1"/>
    <property type="molecule type" value="Genomic_DNA"/>
</dbReference>
<sequence>MKVILFCFIGALCAATVLGNRCYSQEDCSEGECCTGGITPWLKGSCSNLAEEGESCDPASPSTGKYFLNCPCKDGLTCDDSAQVMGKKSNASANEAEFKLKNTNYSLQ</sequence>
<keyword evidence="4" id="KW-0732">Signal</keyword>
<evidence type="ECO:0000256" key="3">
    <source>
        <dbReference type="ARBA" id="ARBA00023157"/>
    </source>
</evidence>
<dbReference type="Pfam" id="PF06607">
    <property type="entry name" value="Prokineticin"/>
    <property type="match status" value="1"/>
</dbReference>
<dbReference type="Proteomes" id="UP001054945">
    <property type="component" value="Unassembled WGS sequence"/>
</dbReference>
<proteinExistence type="predicted"/>
<evidence type="ECO:0000256" key="4">
    <source>
        <dbReference type="SAM" id="SignalP"/>
    </source>
</evidence>
<organism evidence="6 7">
    <name type="scientific">Caerostris extrusa</name>
    <name type="common">Bark spider</name>
    <name type="synonym">Caerostris bankana</name>
    <dbReference type="NCBI Taxonomy" id="172846"/>
    <lineage>
        <taxon>Eukaryota</taxon>
        <taxon>Metazoa</taxon>
        <taxon>Ecdysozoa</taxon>
        <taxon>Arthropoda</taxon>
        <taxon>Chelicerata</taxon>
        <taxon>Arachnida</taxon>
        <taxon>Araneae</taxon>
        <taxon>Araneomorphae</taxon>
        <taxon>Entelegynae</taxon>
        <taxon>Araneoidea</taxon>
        <taxon>Araneidae</taxon>
        <taxon>Caerostris</taxon>
    </lineage>
</organism>
<evidence type="ECO:0000313" key="6">
    <source>
        <dbReference type="EMBL" id="GIX96598.1"/>
    </source>
</evidence>
<keyword evidence="2" id="KW-0964">Secreted</keyword>
<evidence type="ECO:0000256" key="2">
    <source>
        <dbReference type="ARBA" id="ARBA00022525"/>
    </source>
</evidence>
<feature type="signal peptide" evidence="4">
    <location>
        <begin position="1"/>
        <end position="19"/>
    </location>
</feature>
<accession>A0AAV4PHV8</accession>
<dbReference type="Gene3D" id="2.10.80.10">
    <property type="entry name" value="Lipase, subunit A"/>
    <property type="match status" value="1"/>
</dbReference>
<evidence type="ECO:0000313" key="7">
    <source>
        <dbReference type="Proteomes" id="UP001054945"/>
    </source>
</evidence>
<comment type="subcellular location">
    <subcellularLocation>
        <location evidence="1">Secreted</location>
    </subcellularLocation>
</comment>
<keyword evidence="3" id="KW-1015">Disulfide bond</keyword>
<evidence type="ECO:0000259" key="5">
    <source>
        <dbReference type="Pfam" id="PF06607"/>
    </source>
</evidence>
<dbReference type="AlphaFoldDB" id="A0AAV4PHV8"/>
<dbReference type="InterPro" id="IPR023569">
    <property type="entry name" value="Prokineticin_domain"/>
</dbReference>
<name>A0AAV4PHV8_CAEEX</name>
<reference evidence="6 7" key="1">
    <citation type="submission" date="2021-06" db="EMBL/GenBank/DDBJ databases">
        <title>Caerostris extrusa draft genome.</title>
        <authorList>
            <person name="Kono N."/>
            <person name="Arakawa K."/>
        </authorList>
    </citation>
    <scope>NUCLEOTIDE SEQUENCE [LARGE SCALE GENOMIC DNA]</scope>
</reference>
<dbReference type="GO" id="GO:0005576">
    <property type="term" value="C:extracellular region"/>
    <property type="evidence" value="ECO:0007669"/>
    <property type="project" value="UniProtKB-SubCell"/>
</dbReference>
<gene>
    <name evidence="6" type="ORF">CEXT_608111</name>
</gene>
<feature type="chain" id="PRO_5043640973" description="Prokineticin domain-containing protein" evidence="4">
    <location>
        <begin position="20"/>
        <end position="108"/>
    </location>
</feature>